<dbReference type="RefSeq" id="WP_025409976.1">
    <property type="nucleotide sequence ID" value="NZ_CP007128.1"/>
</dbReference>
<feature type="signal peptide" evidence="1">
    <location>
        <begin position="1"/>
        <end position="24"/>
    </location>
</feature>
<organism evidence="2 3">
    <name type="scientific">Gemmatirosa kalamazoonensis</name>
    <dbReference type="NCBI Taxonomy" id="861299"/>
    <lineage>
        <taxon>Bacteria</taxon>
        <taxon>Pseudomonadati</taxon>
        <taxon>Gemmatimonadota</taxon>
        <taxon>Gemmatimonadia</taxon>
        <taxon>Gemmatimonadales</taxon>
        <taxon>Gemmatimonadaceae</taxon>
        <taxon>Gemmatirosa</taxon>
    </lineage>
</organism>
<sequence>MSLATVRGARAALLVVAFVGCSDASTQPAAPVGSTGGGSASAYVVTGRVTDAAGRPIAGAEVVANNQLLVAANVVGRSDADGRYRLQLPEIPATWAMSASLLRSYDGNAYRLVLEPSDASTFAGNRGAARDFTWRVQGPRPDGGFYGSPVIAYHDPENYDLVMEDVELTLTPVGPIIDGSAGRTIVQRLRATADGDAVVDVPLGRYTIAAREAASGRPPRALQIRRRNTGSYASTLTTSFAAPYGTNLDVQQIVVEVRR</sequence>
<dbReference type="HOGENOM" id="CLU_082101_0_0_0"/>
<protein>
    <recommendedName>
        <fullName evidence="4">Carboxypeptidase regulatory-like domain-containing protein</fullName>
    </recommendedName>
</protein>
<reference evidence="2 3" key="1">
    <citation type="journal article" date="2014" name="Genome Announc.">
        <title>Genome Sequence and Methylome of Soil Bacterium Gemmatirosa kalamazoonensis KBS708T, a Member of the Rarely Cultivated Gemmatimonadetes Phylum.</title>
        <authorList>
            <person name="Debruyn J.M."/>
            <person name="Radosevich M."/>
            <person name="Wommack K.E."/>
            <person name="Polson S.W."/>
            <person name="Hauser L.J."/>
            <person name="Fawaz M.N."/>
            <person name="Korlach J."/>
            <person name="Tsai Y.C."/>
        </authorList>
    </citation>
    <scope>NUCLEOTIDE SEQUENCE [LARGE SCALE GENOMIC DNA]</scope>
    <source>
        <strain evidence="2 3">KBS708</strain>
    </source>
</reference>
<name>W0RGB6_9BACT</name>
<evidence type="ECO:0008006" key="4">
    <source>
        <dbReference type="Google" id="ProtNLM"/>
    </source>
</evidence>
<evidence type="ECO:0000313" key="2">
    <source>
        <dbReference type="EMBL" id="AHG88438.1"/>
    </source>
</evidence>
<dbReference type="SUPFAM" id="SSF49464">
    <property type="entry name" value="Carboxypeptidase regulatory domain-like"/>
    <property type="match status" value="1"/>
</dbReference>
<accession>W0RGB6</accession>
<dbReference type="EMBL" id="CP007128">
    <property type="protein sequence ID" value="AHG88438.1"/>
    <property type="molecule type" value="Genomic_DNA"/>
</dbReference>
<evidence type="ECO:0000313" key="3">
    <source>
        <dbReference type="Proteomes" id="UP000019151"/>
    </source>
</evidence>
<gene>
    <name evidence="2" type="ORF">J421_0901</name>
</gene>
<dbReference type="InParanoid" id="W0RGB6"/>
<keyword evidence="1" id="KW-0732">Signal</keyword>
<dbReference type="PROSITE" id="PS51257">
    <property type="entry name" value="PROKAR_LIPOPROTEIN"/>
    <property type="match status" value="1"/>
</dbReference>
<evidence type="ECO:0000256" key="1">
    <source>
        <dbReference type="SAM" id="SignalP"/>
    </source>
</evidence>
<dbReference type="OrthoDB" id="939978at2"/>
<keyword evidence="3" id="KW-1185">Reference proteome</keyword>
<feature type="chain" id="PRO_5004795514" description="Carboxypeptidase regulatory-like domain-containing protein" evidence="1">
    <location>
        <begin position="25"/>
        <end position="259"/>
    </location>
</feature>
<dbReference type="InterPro" id="IPR008969">
    <property type="entry name" value="CarboxyPept-like_regulatory"/>
</dbReference>
<dbReference type="KEGG" id="gba:J421_0901"/>
<proteinExistence type="predicted"/>
<dbReference type="STRING" id="861299.J421_0901"/>
<dbReference type="eggNOG" id="ENOG5032Y4V">
    <property type="taxonomic scope" value="Bacteria"/>
</dbReference>
<dbReference type="Gene3D" id="2.60.40.1120">
    <property type="entry name" value="Carboxypeptidase-like, regulatory domain"/>
    <property type="match status" value="1"/>
</dbReference>
<dbReference type="Proteomes" id="UP000019151">
    <property type="component" value="Chromosome"/>
</dbReference>
<dbReference type="AlphaFoldDB" id="W0RGB6"/>
<dbReference type="Pfam" id="PF13620">
    <property type="entry name" value="CarboxypepD_reg"/>
    <property type="match status" value="1"/>
</dbReference>